<keyword evidence="2 4" id="KW-0418">Kinase</keyword>
<dbReference type="InterPro" id="IPR002173">
    <property type="entry name" value="Carboh/pur_kinase_PfkB_CS"/>
</dbReference>
<organism evidence="4 5">
    <name type="scientific">Nostocoides vanveenii</name>
    <dbReference type="NCBI Taxonomy" id="330835"/>
    <lineage>
        <taxon>Bacteria</taxon>
        <taxon>Bacillati</taxon>
        <taxon>Actinomycetota</taxon>
        <taxon>Actinomycetes</taxon>
        <taxon>Micrococcales</taxon>
        <taxon>Intrasporangiaceae</taxon>
        <taxon>Nostocoides</taxon>
    </lineage>
</organism>
<proteinExistence type="predicted"/>
<dbReference type="CDD" id="cd01941">
    <property type="entry name" value="YeiC_kinase_like"/>
    <property type="match status" value="1"/>
</dbReference>
<accession>A0ABP4XDN5</accession>
<dbReference type="InterPro" id="IPR029056">
    <property type="entry name" value="Ribokinase-like"/>
</dbReference>
<name>A0ABP4XDN5_9MICO</name>
<gene>
    <name evidence="4" type="ORF">GCM10009810_36690</name>
</gene>
<evidence type="ECO:0000313" key="5">
    <source>
        <dbReference type="Proteomes" id="UP001501475"/>
    </source>
</evidence>
<comment type="caution">
    <text evidence="4">The sequence shown here is derived from an EMBL/GenBank/DDBJ whole genome shotgun (WGS) entry which is preliminary data.</text>
</comment>
<keyword evidence="5" id="KW-1185">Reference proteome</keyword>
<dbReference type="PANTHER" id="PTHR42909:SF4">
    <property type="entry name" value="CARBOHYDRATE KINASE, PFKB FAMILY"/>
    <property type="match status" value="1"/>
</dbReference>
<dbReference type="PANTHER" id="PTHR42909">
    <property type="entry name" value="ZGC:136858"/>
    <property type="match status" value="1"/>
</dbReference>
<dbReference type="SUPFAM" id="SSF53613">
    <property type="entry name" value="Ribokinase-like"/>
    <property type="match status" value="1"/>
</dbReference>
<feature type="domain" description="Carbohydrate kinase PfkB" evidence="3">
    <location>
        <begin position="4"/>
        <end position="296"/>
    </location>
</feature>
<dbReference type="InterPro" id="IPR011611">
    <property type="entry name" value="PfkB_dom"/>
</dbReference>
<dbReference type="Pfam" id="PF00294">
    <property type="entry name" value="PfkB"/>
    <property type="match status" value="1"/>
</dbReference>
<keyword evidence="1" id="KW-0808">Transferase</keyword>
<sequence length="313" mass="31687">MSARVLSVGGAILDVLCLSHDDPIPGTSNPGRITTAAGGVARNFAENLARLGTPVSLISALADDPAGIAVRARCVDAGIDMEHVVAAGHGTGIYSAILTPDGELSVAISDLAATEEITLDQTVTATDRLSAQDIVFVDGNLRPEVAEGILAAAHRAGARTIAEPVSVPKAQRLRAALVAQPPWLVTPNIEELVALTGGPVNYARVGESAARLLDLGVTYVWVRLGRSGSALSWRDEAGEVSSLAFAAPVVPVTNVTGAGDAMTAGFIHALLRGSTPAAAAAYGHIVSALTVASGEVVRSDLSEALVAASGGSL</sequence>
<dbReference type="PROSITE" id="PS00584">
    <property type="entry name" value="PFKB_KINASES_2"/>
    <property type="match status" value="1"/>
</dbReference>
<evidence type="ECO:0000256" key="1">
    <source>
        <dbReference type="ARBA" id="ARBA00022679"/>
    </source>
</evidence>
<evidence type="ECO:0000313" key="4">
    <source>
        <dbReference type="EMBL" id="GAA1776279.1"/>
    </source>
</evidence>
<reference evidence="5" key="1">
    <citation type="journal article" date="2019" name="Int. J. Syst. Evol. Microbiol.">
        <title>The Global Catalogue of Microorganisms (GCM) 10K type strain sequencing project: providing services to taxonomists for standard genome sequencing and annotation.</title>
        <authorList>
            <consortium name="The Broad Institute Genomics Platform"/>
            <consortium name="The Broad Institute Genome Sequencing Center for Infectious Disease"/>
            <person name="Wu L."/>
            <person name="Ma J."/>
        </authorList>
    </citation>
    <scope>NUCLEOTIDE SEQUENCE [LARGE SCALE GENOMIC DNA]</scope>
    <source>
        <strain evidence="5">JCM 15591</strain>
    </source>
</reference>
<evidence type="ECO:0000256" key="2">
    <source>
        <dbReference type="ARBA" id="ARBA00022777"/>
    </source>
</evidence>
<dbReference type="EMBL" id="BAAAPN010000105">
    <property type="protein sequence ID" value="GAA1776279.1"/>
    <property type="molecule type" value="Genomic_DNA"/>
</dbReference>
<dbReference type="Proteomes" id="UP001501475">
    <property type="component" value="Unassembled WGS sequence"/>
</dbReference>
<dbReference type="RefSeq" id="WP_344069152.1">
    <property type="nucleotide sequence ID" value="NZ_BAAAPN010000105.1"/>
</dbReference>
<dbReference type="GO" id="GO:0016301">
    <property type="term" value="F:kinase activity"/>
    <property type="evidence" value="ECO:0007669"/>
    <property type="project" value="UniProtKB-KW"/>
</dbReference>
<evidence type="ECO:0000259" key="3">
    <source>
        <dbReference type="Pfam" id="PF00294"/>
    </source>
</evidence>
<protein>
    <submittedName>
        <fullName evidence="4">PfkB family carbohydrate kinase</fullName>
    </submittedName>
</protein>
<dbReference type="Gene3D" id="3.40.1190.20">
    <property type="match status" value="1"/>
</dbReference>